<dbReference type="AlphaFoldDB" id="A0A6A7B512"/>
<dbReference type="OrthoDB" id="5339038at2759"/>
<evidence type="ECO:0000256" key="1">
    <source>
        <dbReference type="SAM" id="MobiDB-lite"/>
    </source>
</evidence>
<name>A0A6A7B512_9PLEO</name>
<accession>A0A6A7B512</accession>
<feature type="region of interest" description="Disordered" evidence="1">
    <location>
        <begin position="157"/>
        <end position="203"/>
    </location>
</feature>
<dbReference type="PANTHER" id="PTHR38795">
    <property type="entry name" value="DUF6604 DOMAIN-CONTAINING PROTEIN"/>
    <property type="match status" value="1"/>
</dbReference>
<feature type="compositionally biased region" description="Basic and acidic residues" evidence="1">
    <location>
        <begin position="157"/>
        <end position="174"/>
    </location>
</feature>
<dbReference type="InterPro" id="IPR046539">
    <property type="entry name" value="DUF6604"/>
</dbReference>
<reference evidence="3" key="1">
    <citation type="submission" date="2020-01" db="EMBL/GenBank/DDBJ databases">
        <authorList>
            <consortium name="DOE Joint Genome Institute"/>
            <person name="Haridas S."/>
            <person name="Albert R."/>
            <person name="Binder M."/>
            <person name="Bloem J."/>
            <person name="Labutti K."/>
            <person name="Salamov A."/>
            <person name="Andreopoulos B."/>
            <person name="Baker S.E."/>
            <person name="Barry K."/>
            <person name="Bills G."/>
            <person name="Bluhm B.H."/>
            <person name="Cannon C."/>
            <person name="Castanera R."/>
            <person name="Culley D.E."/>
            <person name="Daum C."/>
            <person name="Ezra D."/>
            <person name="Gonzalez J.B."/>
            <person name="Henrissat B."/>
            <person name="Kuo A."/>
            <person name="Liang C."/>
            <person name="Lipzen A."/>
            <person name="Lutzoni F."/>
            <person name="Magnuson J."/>
            <person name="Mondo S."/>
            <person name="Nolan M."/>
            <person name="Ohm R."/>
            <person name="Pangilinan J."/>
            <person name="Park H.-J."/>
            <person name="Ramirez L."/>
            <person name="Alfaro M."/>
            <person name="Sun H."/>
            <person name="Tritt A."/>
            <person name="Yoshinaga Y."/>
            <person name="Zwiers L.-H."/>
            <person name="Turgeon B.G."/>
            <person name="Goodwin S.B."/>
            <person name="Spatafora J.W."/>
            <person name="Crous P.W."/>
            <person name="Grigoriev I.V."/>
        </authorList>
    </citation>
    <scope>NUCLEOTIDE SEQUENCE</scope>
    <source>
        <strain evidence="3">IPT5</strain>
    </source>
</reference>
<proteinExistence type="predicted"/>
<dbReference type="PIRSF" id="PIRSF028035">
    <property type="entry name" value="UCP028035"/>
    <property type="match status" value="1"/>
</dbReference>
<organism evidence="3 4">
    <name type="scientific">Plenodomus tracheiphilus IPT5</name>
    <dbReference type="NCBI Taxonomy" id="1408161"/>
    <lineage>
        <taxon>Eukaryota</taxon>
        <taxon>Fungi</taxon>
        <taxon>Dikarya</taxon>
        <taxon>Ascomycota</taxon>
        <taxon>Pezizomycotina</taxon>
        <taxon>Dothideomycetes</taxon>
        <taxon>Pleosporomycetidae</taxon>
        <taxon>Pleosporales</taxon>
        <taxon>Pleosporineae</taxon>
        <taxon>Leptosphaeriaceae</taxon>
        <taxon>Plenodomus</taxon>
    </lineage>
</organism>
<dbReference type="Pfam" id="PF20253">
    <property type="entry name" value="DUF6604"/>
    <property type="match status" value="1"/>
</dbReference>
<dbReference type="Proteomes" id="UP000799423">
    <property type="component" value="Unassembled WGS sequence"/>
</dbReference>
<dbReference type="PANTHER" id="PTHR38795:SF1">
    <property type="entry name" value="DUF6604 DOMAIN-CONTAINING PROTEIN"/>
    <property type="match status" value="1"/>
</dbReference>
<evidence type="ECO:0000313" key="4">
    <source>
        <dbReference type="Proteomes" id="UP000799423"/>
    </source>
</evidence>
<dbReference type="EMBL" id="MU006306">
    <property type="protein sequence ID" value="KAF2850423.1"/>
    <property type="molecule type" value="Genomic_DNA"/>
</dbReference>
<dbReference type="InterPro" id="IPR016864">
    <property type="entry name" value="UCP028035"/>
</dbReference>
<evidence type="ECO:0000313" key="3">
    <source>
        <dbReference type="EMBL" id="KAF2850423.1"/>
    </source>
</evidence>
<protein>
    <recommendedName>
        <fullName evidence="2">DUF6604 domain-containing protein</fullName>
    </recommendedName>
</protein>
<keyword evidence="4" id="KW-1185">Reference proteome</keyword>
<feature type="domain" description="DUF6604" evidence="2">
    <location>
        <begin position="9"/>
        <end position="285"/>
    </location>
</feature>
<sequence length="971" mass="111757">MGGRNLYLAYKKDTSQLLYWVINTSNGILQSVANAEDCAPVTINTTGQSTVSEIVNMSKLIAKNLKPIPAAIFRLFKAVINARSTTYAAFQQIVSEKPDPEIEARNATHKHFIDALTEAFVALGGRSWEPSNTSTLEEDGDDEEFFQNAFSALSLSDTKDPEDLHESSADESHTRRAMPQKKKAGKGKKGKRGKKQKNKPVQEYTAKALPTAIPLESYRIIEDKDGLVSEYLLAVYAVVREWVDLRVFTQNLWREVAYDGLNGAIAASLGSTAVAMVKQTCIAVFSDFPDHESYETIVQTITRGDPEKASTQFNMSLYRISECGHRTEDVQQRFLDVKEQFWIYTYNDLVTFITDFQKNRTGKPTKSMQAQLNDWNPIFDLQRATREERLKWRRAYTINWLYDLVNVFSSIVVQRNTMKGEHHVLENVDWSTTGPWHQHRRLFGLNEFAGVITTLAMQKPSTDIRMRILPHHVFQLQCIVDSLTASRGWTLSPFRGHVLAAPARKFFPRRDVDLFLDREVQRSGQGLLQSIEILKQLLQKDADLHQHPDRHTAESELLGDLLFDFVNWLGESKYKYGLTTIPASRFSRHNANGMWEYSPLLCASGLVEGLVMTQRVVMDLWDRIPEPTLALHLHNMLVKKGYLKKEIGLYASLESLLEKSFFPDGVPSSGFHDALNKRVRKDRTSFRQNLRQRQAVGRDVTKDIHQLLDAKFNSFFKEKSTLMMYYDADWLPERIPDNEIKIPSMMYLIRMMQTEQEVDPATNEKRTKETELVRRARAHGRTERELLEDASMPIPMMDHDEGGTEALMERITDLKDYKSRPQRDPYRVSEEKKHQRVQGRGLLEFIRADVFADVCGRDPVSSLNYVLVTAHIMMLFMEFEDRFREARHPLWVQAYEHPVPQLRRQKRLALVIGAMAKEDEQAMRLFAEGFERLRMGMTGCIFWEDLREQESGLKAKEVEQDELPTDQCSVM</sequence>
<feature type="compositionally biased region" description="Basic residues" evidence="1">
    <location>
        <begin position="175"/>
        <end position="198"/>
    </location>
</feature>
<gene>
    <name evidence="3" type="ORF">T440DRAFT_450249</name>
</gene>
<evidence type="ECO:0000259" key="2">
    <source>
        <dbReference type="Pfam" id="PF20253"/>
    </source>
</evidence>